<evidence type="ECO:0000256" key="1">
    <source>
        <dbReference type="SAM" id="Phobius"/>
    </source>
</evidence>
<reference evidence="2" key="2">
    <citation type="submission" date="2020-03" db="EMBL/GenBank/DDBJ databases">
        <title>Flavobacteriaceae bacterium strain TP-CH-4, a member of the family Flavobacteriaceae isolated from a deep-sea seamount.</title>
        <authorList>
            <person name="Zhang D.-C."/>
        </authorList>
    </citation>
    <scope>NUCLEOTIDE SEQUENCE</scope>
    <source>
        <strain evidence="2">TP-CH-4</strain>
    </source>
</reference>
<sequence length="125" mass="14553">MRGLKKSKWRFIWILPIALLGMTAMAELLYLDLIDKEMETQGKKHLIVPLGKVKLLCVTAFLIPKTRRIGFLRCAAYIGGIIAVDWIMKEPPLPGILLQTFLWVGMYFEVPQFFYLERTKSRKHE</sequence>
<dbReference type="AlphaFoldDB" id="A0A967ATD4"/>
<keyword evidence="3" id="KW-1185">Reference proteome</keyword>
<feature type="transmembrane region" description="Helical" evidence="1">
    <location>
        <begin position="12"/>
        <end position="34"/>
    </location>
</feature>
<evidence type="ECO:0000313" key="3">
    <source>
        <dbReference type="Proteomes" id="UP000707206"/>
    </source>
</evidence>
<accession>A0A967ATD4</accession>
<comment type="caution">
    <text evidence="2">The sequence shown here is derived from an EMBL/GenBank/DDBJ whole genome shotgun (WGS) entry which is preliminary data.</text>
</comment>
<feature type="transmembrane region" description="Helical" evidence="1">
    <location>
        <begin position="94"/>
        <end position="116"/>
    </location>
</feature>
<organism evidence="2 3">
    <name type="scientific">Pelagihabitans pacificus</name>
    <dbReference type="NCBI Taxonomy" id="2696054"/>
    <lineage>
        <taxon>Bacteria</taxon>
        <taxon>Pseudomonadati</taxon>
        <taxon>Bacteroidota</taxon>
        <taxon>Flavobacteriia</taxon>
        <taxon>Flavobacteriales</taxon>
        <taxon>Flavobacteriaceae</taxon>
        <taxon>Pelagihabitans</taxon>
    </lineage>
</organism>
<protein>
    <submittedName>
        <fullName evidence="2">Uncharacterized protein</fullName>
    </submittedName>
</protein>
<keyword evidence="1" id="KW-0472">Membrane</keyword>
<evidence type="ECO:0000313" key="2">
    <source>
        <dbReference type="EMBL" id="NHF59572.1"/>
    </source>
</evidence>
<dbReference type="Proteomes" id="UP000707206">
    <property type="component" value="Unassembled WGS sequence"/>
</dbReference>
<gene>
    <name evidence="2" type="ORF">FK220_009490</name>
</gene>
<feature type="transmembrane region" description="Helical" evidence="1">
    <location>
        <begin position="46"/>
        <end position="63"/>
    </location>
</feature>
<keyword evidence="1" id="KW-1133">Transmembrane helix</keyword>
<feature type="transmembrane region" description="Helical" evidence="1">
    <location>
        <begin position="70"/>
        <end position="88"/>
    </location>
</feature>
<proteinExistence type="predicted"/>
<dbReference type="EMBL" id="VIKU02000002">
    <property type="protein sequence ID" value="NHF59572.1"/>
    <property type="molecule type" value="Genomic_DNA"/>
</dbReference>
<reference evidence="2" key="1">
    <citation type="submission" date="2019-07" db="EMBL/GenBank/DDBJ databases">
        <authorList>
            <person name="De-Chao Zhang Q."/>
        </authorList>
    </citation>
    <scope>NUCLEOTIDE SEQUENCE</scope>
    <source>
        <strain evidence="2">TP-CH-4</strain>
    </source>
</reference>
<name>A0A967ATD4_9FLAO</name>
<dbReference type="RefSeq" id="WP_152574071.1">
    <property type="nucleotide sequence ID" value="NZ_VIKU02000002.1"/>
</dbReference>
<keyword evidence="1" id="KW-0812">Transmembrane</keyword>